<dbReference type="InterPro" id="IPR027417">
    <property type="entry name" value="P-loop_NTPase"/>
</dbReference>
<reference evidence="6 7" key="1">
    <citation type="journal article" date="2019" name="Mol. Ecol. Resour.">
        <title>Chromosome-level genome assembly of Triplophysa tibetana, a fish adapted to the harsh high-altitude environment of the Tibetan Plateau.</title>
        <authorList>
            <person name="Yang X."/>
            <person name="Liu H."/>
            <person name="Ma Z."/>
            <person name="Zou Y."/>
            <person name="Zou M."/>
            <person name="Mao Y."/>
            <person name="Li X."/>
            <person name="Wang H."/>
            <person name="Chen T."/>
            <person name="Wang W."/>
            <person name="Yang R."/>
        </authorList>
    </citation>
    <scope>NUCLEOTIDE SEQUENCE [LARGE SCALE GENOMIC DNA]</scope>
    <source>
        <strain evidence="6">TTIB1903HZAU</strain>
        <tissue evidence="6">Muscle</tissue>
    </source>
</reference>
<feature type="region of interest" description="Disordered" evidence="4">
    <location>
        <begin position="153"/>
        <end position="187"/>
    </location>
</feature>
<evidence type="ECO:0000313" key="6">
    <source>
        <dbReference type="EMBL" id="KAA0706366.1"/>
    </source>
</evidence>
<evidence type="ECO:0000256" key="3">
    <source>
        <dbReference type="ARBA" id="ARBA00023134"/>
    </source>
</evidence>
<dbReference type="Proteomes" id="UP000324632">
    <property type="component" value="Chromosome 21"/>
</dbReference>
<comment type="similarity">
    <text evidence="1">Belongs to the TRAFAC class TrmE-Era-EngA-EngB-Septin-like GTPase superfamily. AIG1/Toc34/Toc159-like paraseptin GTPase family. IAN subfamily.</text>
</comment>
<name>A0A5A9NBD2_9TELE</name>
<evidence type="ECO:0000256" key="1">
    <source>
        <dbReference type="ARBA" id="ARBA00008535"/>
    </source>
</evidence>
<sequence length="619" mass="71888">MQEQLFHEIANKAYDTALLNRKLYMTKTTRILERVQASEQDPFDIDIGSGSCAPTGGTPVAEVEGETSTTSATFSREGTLTGRPQGGQLRARTFTATALIEFFRSPRVYLQPIAHSTGLCSANRPHTLARCEVVHIRQLSPLSTDSACRCPARQVKRRSQPSLRGPSARRRTTPCGNEEADRPLGDGFDSTEVSLDSDCLRIVLIGKTGSGKSATGKTIPGRLQFKSLLSTGSVTSVCEKGVSEVDGVSVSVVDTPGLLHTTLTNDKVIEEILKCVSLSSPGPHVFIIVLSAERFTREESNTIDLIKKIFGPKAAQFSIVLFTKGDDLENESIEDYVRGSKSENFNKLITDCGNRFLVFNNRETQDRSQVTRLINMIEEMKTTNQCRYFTNSMFEEAELSIKKRMEEILKEKERDIQTQKEELKAKHEMEKDNMMKRLEEEKRRADEERLQMKKEFKQKEETLRKEYEEKEKSERLKREKQKQKQLEEEKQLRAEHLQKIEEMKRETEHQRSLYKKREKEREEVDRKREEKYRQDQEKMKQEKEQIITQLQKRQEEDVRKRESEEQKRREEEERERQEWGRKIKEAENVRKETQEAQEETTRERMEGRQETEDEKTRGR</sequence>
<evidence type="ECO:0000259" key="5">
    <source>
        <dbReference type="PROSITE" id="PS51720"/>
    </source>
</evidence>
<feature type="compositionally biased region" description="Basic and acidic residues" evidence="4">
    <location>
        <begin position="466"/>
        <end position="545"/>
    </location>
</feature>
<proteinExistence type="inferred from homology"/>
<feature type="region of interest" description="Disordered" evidence="4">
    <location>
        <begin position="466"/>
        <end position="619"/>
    </location>
</feature>
<comment type="caution">
    <text evidence="6">The sequence shown here is derived from an EMBL/GenBank/DDBJ whole genome shotgun (WGS) entry which is preliminary data.</text>
</comment>
<dbReference type="InterPro" id="IPR006703">
    <property type="entry name" value="G_AIG1"/>
</dbReference>
<feature type="compositionally biased region" description="Basic and acidic residues" evidence="4">
    <location>
        <begin position="552"/>
        <end position="619"/>
    </location>
</feature>
<dbReference type="PANTHER" id="PTHR10903:SF170">
    <property type="entry name" value="GTPASE IMAP FAMILY MEMBER 7"/>
    <property type="match status" value="1"/>
</dbReference>
<dbReference type="SUPFAM" id="SSF52540">
    <property type="entry name" value="P-loop containing nucleoside triphosphate hydrolases"/>
    <property type="match status" value="1"/>
</dbReference>
<dbReference type="PROSITE" id="PS51720">
    <property type="entry name" value="G_AIG1"/>
    <property type="match status" value="1"/>
</dbReference>
<keyword evidence="7" id="KW-1185">Reference proteome</keyword>
<keyword evidence="3" id="KW-0342">GTP-binding</keyword>
<dbReference type="GO" id="GO:0005525">
    <property type="term" value="F:GTP binding"/>
    <property type="evidence" value="ECO:0007669"/>
    <property type="project" value="UniProtKB-KW"/>
</dbReference>
<dbReference type="FunFam" id="3.40.50.300:FF:000366">
    <property type="entry name" value="GTPase, IMAP family member 2"/>
    <property type="match status" value="1"/>
</dbReference>
<dbReference type="AlphaFoldDB" id="A0A5A9NBD2"/>
<protein>
    <submittedName>
        <fullName evidence="6">GTPase IMAP family member 7</fullName>
    </submittedName>
</protein>
<organism evidence="6 7">
    <name type="scientific">Triplophysa tibetana</name>
    <dbReference type="NCBI Taxonomy" id="1572043"/>
    <lineage>
        <taxon>Eukaryota</taxon>
        <taxon>Metazoa</taxon>
        <taxon>Chordata</taxon>
        <taxon>Craniata</taxon>
        <taxon>Vertebrata</taxon>
        <taxon>Euteleostomi</taxon>
        <taxon>Actinopterygii</taxon>
        <taxon>Neopterygii</taxon>
        <taxon>Teleostei</taxon>
        <taxon>Ostariophysi</taxon>
        <taxon>Cypriniformes</taxon>
        <taxon>Nemacheilidae</taxon>
        <taxon>Triplophysa</taxon>
    </lineage>
</organism>
<gene>
    <name evidence="6" type="ORF">E1301_Tti020411</name>
</gene>
<dbReference type="Gene3D" id="3.40.50.300">
    <property type="entry name" value="P-loop containing nucleotide triphosphate hydrolases"/>
    <property type="match status" value="1"/>
</dbReference>
<keyword evidence="2" id="KW-0547">Nucleotide-binding</keyword>
<accession>A0A5A9NBD2</accession>
<evidence type="ECO:0000256" key="4">
    <source>
        <dbReference type="SAM" id="MobiDB-lite"/>
    </source>
</evidence>
<feature type="domain" description="AIG1-type G" evidence="5">
    <location>
        <begin position="197"/>
        <end position="398"/>
    </location>
</feature>
<dbReference type="Pfam" id="PF04548">
    <property type="entry name" value="AIG1"/>
    <property type="match status" value="1"/>
</dbReference>
<dbReference type="InterPro" id="IPR045058">
    <property type="entry name" value="GIMA/IAN/Toc"/>
</dbReference>
<evidence type="ECO:0000313" key="7">
    <source>
        <dbReference type="Proteomes" id="UP000324632"/>
    </source>
</evidence>
<dbReference type="PANTHER" id="PTHR10903">
    <property type="entry name" value="GTPASE, IMAP FAMILY MEMBER-RELATED"/>
    <property type="match status" value="1"/>
</dbReference>
<dbReference type="EMBL" id="SOYY01000021">
    <property type="protein sequence ID" value="KAA0706366.1"/>
    <property type="molecule type" value="Genomic_DNA"/>
</dbReference>
<evidence type="ECO:0000256" key="2">
    <source>
        <dbReference type="ARBA" id="ARBA00022741"/>
    </source>
</evidence>